<keyword evidence="5" id="KW-0560">Oxidoreductase</keyword>
<feature type="transmembrane region" description="Helical" evidence="8">
    <location>
        <begin position="100"/>
        <end position="118"/>
    </location>
</feature>
<dbReference type="RefSeq" id="WP_091851614.1">
    <property type="nucleotide sequence ID" value="NZ_FOHZ01000009.1"/>
</dbReference>
<feature type="transmembrane region" description="Helical" evidence="8">
    <location>
        <begin position="153"/>
        <end position="173"/>
    </location>
</feature>
<keyword evidence="3 7" id="KW-0812">Transmembrane</keyword>
<name>A0A1I0E8L5_9GAMM</name>
<evidence type="ECO:0000259" key="9">
    <source>
        <dbReference type="Pfam" id="PF00361"/>
    </source>
</evidence>
<evidence type="ECO:0000256" key="8">
    <source>
        <dbReference type="SAM" id="Phobius"/>
    </source>
</evidence>
<keyword evidence="11" id="KW-1185">Reference proteome</keyword>
<feature type="transmembrane region" description="Helical" evidence="8">
    <location>
        <begin position="427"/>
        <end position="448"/>
    </location>
</feature>
<feature type="transmembrane region" description="Helical" evidence="8">
    <location>
        <begin position="468"/>
        <end position="489"/>
    </location>
</feature>
<dbReference type="Proteomes" id="UP000198762">
    <property type="component" value="Unassembled WGS sequence"/>
</dbReference>
<feature type="transmembrane region" description="Helical" evidence="8">
    <location>
        <begin position="394"/>
        <end position="415"/>
    </location>
</feature>
<evidence type="ECO:0000256" key="6">
    <source>
        <dbReference type="ARBA" id="ARBA00023136"/>
    </source>
</evidence>
<keyword evidence="2" id="KW-1003">Cell membrane</keyword>
<evidence type="ECO:0000313" key="10">
    <source>
        <dbReference type="EMBL" id="SET41529.1"/>
    </source>
</evidence>
<evidence type="ECO:0000256" key="5">
    <source>
        <dbReference type="ARBA" id="ARBA00023002"/>
    </source>
</evidence>
<feature type="transmembrane region" description="Helical" evidence="8">
    <location>
        <begin position="259"/>
        <end position="280"/>
    </location>
</feature>
<keyword evidence="4 8" id="KW-1133">Transmembrane helix</keyword>
<evidence type="ECO:0000256" key="4">
    <source>
        <dbReference type="ARBA" id="ARBA00022989"/>
    </source>
</evidence>
<reference evidence="11" key="1">
    <citation type="submission" date="2016-10" db="EMBL/GenBank/DDBJ databases">
        <authorList>
            <person name="Varghese N."/>
            <person name="Submissions S."/>
        </authorList>
    </citation>
    <scope>NUCLEOTIDE SEQUENCE [LARGE SCALE GENOMIC DNA]</scope>
    <source>
        <strain evidence="11">CGMCC 1.6489</strain>
    </source>
</reference>
<dbReference type="OrthoDB" id="9768329at2"/>
<sequence length="565" mass="59798">MMPALPFLAIAAVGLPLLWLLTLPLAGRWHRFGLPLLPVPALLLALVSTSGWQWSLPWLLMDSQWLLDDLRRTFLTLTAVLWSTAGVFALGYLDNRNLKRFLVFWCLTLTGNLGLVIAGDAASFYSFFALMTFASYGLVVHEGTDEAFRAGRVYMAMAVVGEMLLLAGLMLAAEEADSLLLTELADAVVTAPQAQLIIGLLITGFGVKAGLPLLHFWLPLAHPVAPTPASAVLSGAMIKAGLLGWVLTLPLGLATPGDWGDLMVVAGAAASLGGALAGVCQRKTKAVLAYSSISQMGLMMLLVGAALATPDRAAVIVPIIGLYALHHGLAKGALFLSTAVHPPAAGPVRWAYWLLLALPGFSLAGLPWTSGALAKLAMKEALASDHLTMVTATWLSPLMTAGAVATLLLILRFLWLHHKQAEPAANPPWRTAGWLLTVAGSGLVFWVLPWQAGELVEQPYWLPKAYQYPALLAPIGLALTAGFLAALLVRRAPAVPPGDLLALWPARRPASGTVRAQPAPAGRALQRWSDKVSALSVGADTRLRSGGLLALAILVLLVTLINQVS</sequence>
<evidence type="ECO:0000256" key="2">
    <source>
        <dbReference type="ARBA" id="ARBA00022475"/>
    </source>
</evidence>
<keyword evidence="6 8" id="KW-0472">Membrane</keyword>
<dbReference type="EMBL" id="FOHZ01000009">
    <property type="protein sequence ID" value="SET41529.1"/>
    <property type="molecule type" value="Genomic_DNA"/>
</dbReference>
<feature type="transmembrane region" description="Helical" evidence="8">
    <location>
        <begin position="193"/>
        <end position="218"/>
    </location>
</feature>
<feature type="domain" description="NADH:quinone oxidoreductase/Mrp antiporter transmembrane" evidence="9">
    <location>
        <begin position="118"/>
        <end position="392"/>
    </location>
</feature>
<feature type="transmembrane region" description="Helical" evidence="8">
    <location>
        <begin position="314"/>
        <end position="338"/>
    </location>
</feature>
<feature type="transmembrane region" description="Helical" evidence="8">
    <location>
        <begin position="287"/>
        <end position="308"/>
    </location>
</feature>
<dbReference type="GO" id="GO:0005886">
    <property type="term" value="C:plasma membrane"/>
    <property type="evidence" value="ECO:0007669"/>
    <property type="project" value="UniProtKB-SubCell"/>
</dbReference>
<feature type="transmembrane region" description="Helical" evidence="8">
    <location>
        <begin position="74"/>
        <end position="93"/>
    </location>
</feature>
<dbReference type="InterPro" id="IPR052175">
    <property type="entry name" value="ComplexI-like_HydComp"/>
</dbReference>
<evidence type="ECO:0000256" key="3">
    <source>
        <dbReference type="ARBA" id="ARBA00022692"/>
    </source>
</evidence>
<dbReference type="PANTHER" id="PTHR42682">
    <property type="entry name" value="HYDROGENASE-4 COMPONENT F"/>
    <property type="match status" value="1"/>
</dbReference>
<feature type="transmembrane region" description="Helical" evidence="8">
    <location>
        <begin position="350"/>
        <end position="374"/>
    </location>
</feature>
<dbReference type="GO" id="GO:0016829">
    <property type="term" value="F:lyase activity"/>
    <property type="evidence" value="ECO:0007669"/>
    <property type="project" value="UniProtKB-KW"/>
</dbReference>
<feature type="transmembrane region" description="Helical" evidence="8">
    <location>
        <begin position="546"/>
        <end position="564"/>
    </location>
</feature>
<dbReference type="InterPro" id="IPR001750">
    <property type="entry name" value="ND/Mrp_TM"/>
</dbReference>
<evidence type="ECO:0000256" key="1">
    <source>
        <dbReference type="ARBA" id="ARBA00004651"/>
    </source>
</evidence>
<gene>
    <name evidence="10" type="ORF">SAMN04487962_10956</name>
</gene>
<accession>A0A1I0E8L5</accession>
<dbReference type="Pfam" id="PF00361">
    <property type="entry name" value="Proton_antipo_M"/>
    <property type="match status" value="1"/>
</dbReference>
<dbReference type="PANTHER" id="PTHR42682:SF4">
    <property type="entry name" value="NADH-UBIQUINONE_PLASTOQUINONE"/>
    <property type="match status" value="1"/>
</dbReference>
<feature type="transmembrane region" description="Helical" evidence="8">
    <location>
        <begin position="230"/>
        <end position="253"/>
    </location>
</feature>
<proteinExistence type="predicted"/>
<dbReference type="STRING" id="430453.SAMN04487962_10956"/>
<dbReference type="GO" id="GO:0016491">
    <property type="term" value="F:oxidoreductase activity"/>
    <property type="evidence" value="ECO:0007669"/>
    <property type="project" value="UniProtKB-KW"/>
</dbReference>
<organism evidence="10 11">
    <name type="scientific">Marinobacter segnicrescens</name>
    <dbReference type="NCBI Taxonomy" id="430453"/>
    <lineage>
        <taxon>Bacteria</taxon>
        <taxon>Pseudomonadati</taxon>
        <taxon>Pseudomonadota</taxon>
        <taxon>Gammaproteobacteria</taxon>
        <taxon>Pseudomonadales</taxon>
        <taxon>Marinobacteraceae</taxon>
        <taxon>Marinobacter</taxon>
    </lineage>
</organism>
<feature type="transmembrane region" description="Helical" evidence="8">
    <location>
        <begin position="6"/>
        <end position="25"/>
    </location>
</feature>
<protein>
    <submittedName>
        <fullName evidence="10">Formate hydrogenlyase subunit 3/Multisubunit Na+/H+ antiporter, MnhD subunit</fullName>
    </submittedName>
</protein>
<dbReference type="AlphaFoldDB" id="A0A1I0E8L5"/>
<evidence type="ECO:0000256" key="7">
    <source>
        <dbReference type="RuleBase" id="RU000320"/>
    </source>
</evidence>
<comment type="subcellular location">
    <subcellularLocation>
        <location evidence="1">Cell membrane</location>
        <topology evidence="1">Multi-pass membrane protein</topology>
    </subcellularLocation>
    <subcellularLocation>
        <location evidence="7">Membrane</location>
        <topology evidence="7">Multi-pass membrane protein</topology>
    </subcellularLocation>
</comment>
<feature type="transmembrane region" description="Helical" evidence="8">
    <location>
        <begin position="32"/>
        <end position="54"/>
    </location>
</feature>
<evidence type="ECO:0000313" key="11">
    <source>
        <dbReference type="Proteomes" id="UP000198762"/>
    </source>
</evidence>
<feature type="transmembrane region" description="Helical" evidence="8">
    <location>
        <begin position="124"/>
        <end position="141"/>
    </location>
</feature>
<keyword evidence="10" id="KW-0456">Lyase</keyword>